<sequence length="228" mass="24749">MAQPTDLPPPSYEEARGQGPKVPGPAGQPIAMQPVPQSNMNTSGDKVTLLQHLGPNPEWIDCQFCHKRTKTNVIHKGQPMQFVTGALLCLVCICLAPLPCMLHWFEETQWYCTGCSKMVATRPHDSPIIVCATSDQMHTHSQYQNQMPNPDQNQQQYQQQQYPQPSPPPAAHVPAQPTPPPQLQPHDSELSVGAAPPLSAPQASSSAGLPHEGPREAGPLPSKAAMKD</sequence>
<reference evidence="3 4" key="1">
    <citation type="journal article" date="2014" name="BMC Genomics">
        <title>Comparative genome sequencing reveals chemotype-specific gene clusters in the toxigenic black mold Stachybotrys.</title>
        <authorList>
            <person name="Semeiks J."/>
            <person name="Borek D."/>
            <person name="Otwinowski Z."/>
            <person name="Grishin N.V."/>
        </authorList>
    </citation>
    <scope>NUCLEOTIDE SEQUENCE [LARGE SCALE GENOMIC DNA]</scope>
    <source>
        <strain evidence="4">CBS 109288 / IBT 7711</strain>
    </source>
</reference>
<feature type="region of interest" description="Disordered" evidence="1">
    <location>
        <begin position="139"/>
        <end position="228"/>
    </location>
</feature>
<name>A0A084B8A6_STACB</name>
<dbReference type="OrthoDB" id="5599753at2759"/>
<gene>
    <name evidence="3" type="ORF">S7711_10663</name>
</gene>
<evidence type="ECO:0000313" key="3">
    <source>
        <dbReference type="EMBL" id="KEY73785.1"/>
    </source>
</evidence>
<feature type="compositionally biased region" description="Low complexity" evidence="1">
    <location>
        <begin position="193"/>
        <end position="210"/>
    </location>
</feature>
<organism evidence="3 4">
    <name type="scientific">Stachybotrys chartarum (strain CBS 109288 / IBT 7711)</name>
    <name type="common">Toxic black mold</name>
    <name type="synonym">Stilbospora chartarum</name>
    <dbReference type="NCBI Taxonomy" id="1280523"/>
    <lineage>
        <taxon>Eukaryota</taxon>
        <taxon>Fungi</taxon>
        <taxon>Dikarya</taxon>
        <taxon>Ascomycota</taxon>
        <taxon>Pezizomycotina</taxon>
        <taxon>Sordariomycetes</taxon>
        <taxon>Hypocreomycetidae</taxon>
        <taxon>Hypocreales</taxon>
        <taxon>Stachybotryaceae</taxon>
        <taxon>Stachybotrys</taxon>
    </lineage>
</organism>
<evidence type="ECO:0000256" key="1">
    <source>
        <dbReference type="SAM" id="MobiDB-lite"/>
    </source>
</evidence>
<proteinExistence type="predicted"/>
<dbReference type="Proteomes" id="UP000028045">
    <property type="component" value="Unassembled WGS sequence"/>
</dbReference>
<protein>
    <recommendedName>
        <fullName evidence="2">LITAF domain-containing protein</fullName>
    </recommendedName>
</protein>
<feature type="compositionally biased region" description="Pro residues" evidence="1">
    <location>
        <begin position="1"/>
        <end position="11"/>
    </location>
</feature>
<feature type="compositionally biased region" description="Low complexity" evidence="1">
    <location>
        <begin position="142"/>
        <end position="163"/>
    </location>
</feature>
<dbReference type="InterPro" id="IPR006629">
    <property type="entry name" value="LITAF"/>
</dbReference>
<dbReference type="PROSITE" id="PS51837">
    <property type="entry name" value="LITAF"/>
    <property type="match status" value="1"/>
</dbReference>
<dbReference type="SMART" id="SM00714">
    <property type="entry name" value="LITAF"/>
    <property type="match status" value="1"/>
</dbReference>
<feature type="domain" description="LITAF" evidence="2">
    <location>
        <begin position="42"/>
        <end position="124"/>
    </location>
</feature>
<accession>A0A084B8A6</accession>
<evidence type="ECO:0000313" key="4">
    <source>
        <dbReference type="Proteomes" id="UP000028045"/>
    </source>
</evidence>
<dbReference type="EMBL" id="KL647752">
    <property type="protein sequence ID" value="KEY73785.1"/>
    <property type="molecule type" value="Genomic_DNA"/>
</dbReference>
<dbReference type="HOGENOM" id="CLU_1215481_0_0_1"/>
<feature type="compositionally biased region" description="Pro residues" evidence="1">
    <location>
        <begin position="164"/>
        <end position="183"/>
    </location>
</feature>
<evidence type="ECO:0000259" key="2">
    <source>
        <dbReference type="PROSITE" id="PS51837"/>
    </source>
</evidence>
<keyword evidence="4" id="KW-1185">Reference proteome</keyword>
<dbReference type="AlphaFoldDB" id="A0A084B8A6"/>
<feature type="region of interest" description="Disordered" evidence="1">
    <location>
        <begin position="1"/>
        <end position="42"/>
    </location>
</feature>
<dbReference type="Pfam" id="PF10601">
    <property type="entry name" value="zf-LITAF-like"/>
    <property type="match status" value="1"/>
</dbReference>